<evidence type="ECO:0000259" key="4">
    <source>
        <dbReference type="Pfam" id="PF00048"/>
    </source>
</evidence>
<feature type="chain" id="PRO_5044001508" description="Chemokine interleukin-8-like domain-containing protein" evidence="3">
    <location>
        <begin position="50"/>
        <end position="140"/>
    </location>
</feature>
<evidence type="ECO:0000313" key="5">
    <source>
        <dbReference type="EMBL" id="KAK5623958.1"/>
    </source>
</evidence>
<reference evidence="5 6" key="1">
    <citation type="submission" date="2021-06" db="EMBL/GenBank/DDBJ databases">
        <authorList>
            <person name="Palmer J.M."/>
        </authorList>
    </citation>
    <scope>NUCLEOTIDE SEQUENCE [LARGE SCALE GENOMIC DNA]</scope>
    <source>
        <strain evidence="5 6">MEX-2019</strain>
        <tissue evidence="5">Muscle</tissue>
    </source>
</reference>
<protein>
    <recommendedName>
        <fullName evidence="4">Chemokine interleukin-8-like domain-containing protein</fullName>
    </recommendedName>
</protein>
<dbReference type="Proteomes" id="UP001311232">
    <property type="component" value="Unassembled WGS sequence"/>
</dbReference>
<dbReference type="Pfam" id="PF00048">
    <property type="entry name" value="IL8"/>
    <property type="match status" value="1"/>
</dbReference>
<dbReference type="InterPro" id="IPR036048">
    <property type="entry name" value="Interleukin_8-like_sf"/>
</dbReference>
<keyword evidence="1" id="KW-0202">Cytokine</keyword>
<dbReference type="GO" id="GO:0006955">
    <property type="term" value="P:immune response"/>
    <property type="evidence" value="ECO:0007669"/>
    <property type="project" value="InterPro"/>
</dbReference>
<dbReference type="EMBL" id="JAHHUM010000008">
    <property type="protein sequence ID" value="KAK5623958.1"/>
    <property type="molecule type" value="Genomic_DNA"/>
</dbReference>
<dbReference type="PRINTS" id="PR00436">
    <property type="entry name" value="INTERLEUKIN8"/>
</dbReference>
<feature type="domain" description="Chemokine interleukin-8-like" evidence="4">
    <location>
        <begin position="57"/>
        <end position="115"/>
    </location>
</feature>
<evidence type="ECO:0000256" key="3">
    <source>
        <dbReference type="SAM" id="SignalP"/>
    </source>
</evidence>
<keyword evidence="6" id="KW-1185">Reference proteome</keyword>
<organism evidence="5 6">
    <name type="scientific">Crenichthys baileyi</name>
    <name type="common">White River springfish</name>
    <dbReference type="NCBI Taxonomy" id="28760"/>
    <lineage>
        <taxon>Eukaryota</taxon>
        <taxon>Metazoa</taxon>
        <taxon>Chordata</taxon>
        <taxon>Craniata</taxon>
        <taxon>Vertebrata</taxon>
        <taxon>Euteleostomi</taxon>
        <taxon>Actinopterygii</taxon>
        <taxon>Neopterygii</taxon>
        <taxon>Teleostei</taxon>
        <taxon>Neoteleostei</taxon>
        <taxon>Acanthomorphata</taxon>
        <taxon>Ovalentaria</taxon>
        <taxon>Atherinomorphae</taxon>
        <taxon>Cyprinodontiformes</taxon>
        <taxon>Goodeidae</taxon>
        <taxon>Crenichthys</taxon>
    </lineage>
</organism>
<evidence type="ECO:0000256" key="1">
    <source>
        <dbReference type="ARBA" id="ARBA00022514"/>
    </source>
</evidence>
<feature type="region of interest" description="Disordered" evidence="2">
    <location>
        <begin position="119"/>
        <end position="140"/>
    </location>
</feature>
<name>A0AAV9SS75_9TELE</name>
<feature type="region of interest" description="Disordered" evidence="2">
    <location>
        <begin position="1"/>
        <end position="28"/>
    </location>
</feature>
<dbReference type="GO" id="GO:0005615">
    <property type="term" value="C:extracellular space"/>
    <property type="evidence" value="ECO:0007669"/>
    <property type="project" value="UniProtKB-KW"/>
</dbReference>
<evidence type="ECO:0000256" key="2">
    <source>
        <dbReference type="SAM" id="MobiDB-lite"/>
    </source>
</evidence>
<comment type="caution">
    <text evidence="5">The sequence shown here is derived from an EMBL/GenBank/DDBJ whole genome shotgun (WGS) entry which is preliminary data.</text>
</comment>
<dbReference type="InterPro" id="IPR001811">
    <property type="entry name" value="Chemokine_IL8-like_dom"/>
</dbReference>
<feature type="signal peptide" evidence="3">
    <location>
        <begin position="1"/>
        <end position="49"/>
    </location>
</feature>
<dbReference type="Gene3D" id="2.40.50.40">
    <property type="match status" value="1"/>
</dbReference>
<dbReference type="SUPFAM" id="SSF54117">
    <property type="entry name" value="Interleukin 8-like chemokines"/>
    <property type="match status" value="1"/>
</dbReference>
<gene>
    <name evidence="5" type="ORF">CRENBAI_023727</name>
</gene>
<sequence>MVNGVDPRIQTGRQEQHTPALSRPKRKPKMSGIMKVLLLLAVAICISKAQLNEPGQSCLCQRVRNGVSSKSDIKDIQIYPATIFCGKVEIVVTSGRGYRYCLNPELQAVKRMLTRIIKTKTTSNPNGTSTTSSNSPTTQM</sequence>
<evidence type="ECO:0000313" key="6">
    <source>
        <dbReference type="Proteomes" id="UP001311232"/>
    </source>
</evidence>
<proteinExistence type="predicted"/>
<accession>A0AAV9SS75</accession>
<dbReference type="AlphaFoldDB" id="A0AAV9SS75"/>
<dbReference type="GO" id="GO:0008009">
    <property type="term" value="F:chemokine activity"/>
    <property type="evidence" value="ECO:0007669"/>
    <property type="project" value="InterPro"/>
</dbReference>
<keyword evidence="3" id="KW-0732">Signal</keyword>